<protein>
    <recommendedName>
        <fullName evidence="3">Type II secretion system protein G</fullName>
    </recommendedName>
</protein>
<dbReference type="InterPro" id="IPR012902">
    <property type="entry name" value="N_methyl_site"/>
</dbReference>
<dbReference type="Proteomes" id="UP000485569">
    <property type="component" value="Unassembled WGS sequence"/>
</dbReference>
<dbReference type="PROSITE" id="PS00409">
    <property type="entry name" value="PROKAR_NTER_METHYL"/>
    <property type="match status" value="1"/>
</dbReference>
<sequence length="137" mass="15446">MVLNKGKFDESGFTLIEMVLVITIIGFAFAGIAALFTGVMLTRNANDKLLQATTMAEDKMEFYRNQSYDYISDTLPSATEEPNGLFTINTTKEPDGDGYIVDITVEWDEPLRKQNNNRTYSIASYFAEEGLNDYINQ</sequence>
<keyword evidence="1" id="KW-0472">Membrane</keyword>
<dbReference type="Pfam" id="PF07963">
    <property type="entry name" value="N_methyl"/>
    <property type="match status" value="1"/>
</dbReference>
<evidence type="ECO:0008006" key="3">
    <source>
        <dbReference type="Google" id="ProtNLM"/>
    </source>
</evidence>
<dbReference type="EMBL" id="MWBQ01000143">
    <property type="protein sequence ID" value="OQA55739.1"/>
    <property type="molecule type" value="Genomic_DNA"/>
</dbReference>
<evidence type="ECO:0000256" key="1">
    <source>
        <dbReference type="SAM" id="Phobius"/>
    </source>
</evidence>
<gene>
    <name evidence="2" type="ORF">BWY41_01597</name>
</gene>
<accession>A0A1V5SMG2</accession>
<keyword evidence="1" id="KW-0812">Transmembrane</keyword>
<dbReference type="InterPro" id="IPR045584">
    <property type="entry name" value="Pilin-like"/>
</dbReference>
<feature type="transmembrane region" description="Helical" evidence="1">
    <location>
        <begin position="20"/>
        <end position="41"/>
    </location>
</feature>
<dbReference type="Gene3D" id="3.30.700.10">
    <property type="entry name" value="Glycoprotein, Type 4 Pilin"/>
    <property type="match status" value="1"/>
</dbReference>
<proteinExistence type="predicted"/>
<organism evidence="2">
    <name type="scientific">Candidatus Atribacter allofermentans</name>
    <dbReference type="NCBI Taxonomy" id="1852833"/>
    <lineage>
        <taxon>Bacteria</taxon>
        <taxon>Pseudomonadati</taxon>
        <taxon>Atribacterota</taxon>
        <taxon>Atribacteria</taxon>
        <taxon>Atribacterales</taxon>
        <taxon>Atribacteraceae</taxon>
        <taxon>Atribacter</taxon>
    </lineage>
</organism>
<dbReference type="AlphaFoldDB" id="A0A1V5SMG2"/>
<dbReference type="SUPFAM" id="SSF54523">
    <property type="entry name" value="Pili subunits"/>
    <property type="match status" value="1"/>
</dbReference>
<dbReference type="NCBIfam" id="TIGR02532">
    <property type="entry name" value="IV_pilin_GFxxxE"/>
    <property type="match status" value="1"/>
</dbReference>
<reference evidence="2" key="1">
    <citation type="submission" date="2017-02" db="EMBL/GenBank/DDBJ databases">
        <title>Delving into the versatile metabolic prowess of the omnipresent phylum Bacteroidetes.</title>
        <authorList>
            <person name="Nobu M.K."/>
            <person name="Mei R."/>
            <person name="Narihiro T."/>
            <person name="Kuroda K."/>
            <person name="Liu W.-T."/>
        </authorList>
    </citation>
    <scope>NUCLEOTIDE SEQUENCE</scope>
    <source>
        <strain evidence="2">ADurb.Bin276</strain>
    </source>
</reference>
<evidence type="ECO:0000313" key="2">
    <source>
        <dbReference type="EMBL" id="OQA55739.1"/>
    </source>
</evidence>
<name>A0A1V5SMG2_9BACT</name>
<comment type="caution">
    <text evidence="2">The sequence shown here is derived from an EMBL/GenBank/DDBJ whole genome shotgun (WGS) entry which is preliminary data.</text>
</comment>
<keyword evidence="1" id="KW-1133">Transmembrane helix</keyword>